<comment type="caution">
    <text evidence="2">The sequence shown here is derived from an EMBL/GenBank/DDBJ whole genome shotgun (WGS) entry which is preliminary data.</text>
</comment>
<name>A0A9X4LGX4_9BURK</name>
<dbReference type="Proteomes" id="UP001152766">
    <property type="component" value="Unassembled WGS sequence"/>
</dbReference>
<accession>A0A9X4LGX4</accession>
<organism evidence="2 3">
    <name type="scientific">Pelomonas aquatica</name>
    <dbReference type="NCBI Taxonomy" id="431058"/>
    <lineage>
        <taxon>Bacteria</taxon>
        <taxon>Pseudomonadati</taxon>
        <taxon>Pseudomonadota</taxon>
        <taxon>Betaproteobacteria</taxon>
        <taxon>Burkholderiales</taxon>
        <taxon>Sphaerotilaceae</taxon>
        <taxon>Roseateles</taxon>
    </lineage>
</organism>
<dbReference type="PROSITE" id="PS51257">
    <property type="entry name" value="PROKAR_LIPOPROTEIN"/>
    <property type="match status" value="1"/>
</dbReference>
<gene>
    <name evidence="2" type="ORF">EXJ73_12510</name>
</gene>
<protein>
    <recommendedName>
        <fullName evidence="4">Lipoprotein</fullName>
    </recommendedName>
</protein>
<keyword evidence="3" id="KW-1185">Reference proteome</keyword>
<evidence type="ECO:0000256" key="1">
    <source>
        <dbReference type="SAM" id="SignalP"/>
    </source>
</evidence>
<dbReference type="EMBL" id="SGUG01000016">
    <property type="protein sequence ID" value="MDG0863287.1"/>
    <property type="molecule type" value="Genomic_DNA"/>
</dbReference>
<evidence type="ECO:0000313" key="2">
    <source>
        <dbReference type="EMBL" id="MDG0863287.1"/>
    </source>
</evidence>
<feature type="signal peptide" evidence="1">
    <location>
        <begin position="1"/>
        <end position="22"/>
    </location>
</feature>
<feature type="chain" id="PRO_5040769052" description="Lipoprotein" evidence="1">
    <location>
        <begin position="23"/>
        <end position="124"/>
    </location>
</feature>
<dbReference type="RefSeq" id="WP_277583817.1">
    <property type="nucleotide sequence ID" value="NZ_JBHSRN010000022.1"/>
</dbReference>
<dbReference type="AlphaFoldDB" id="A0A9X4LGX4"/>
<evidence type="ECO:0000313" key="3">
    <source>
        <dbReference type="Proteomes" id="UP001152766"/>
    </source>
</evidence>
<keyword evidence="1" id="KW-0732">Signal</keyword>
<sequence>MEIRGRQMKRAALAAALPLALAACSGAPSDGDIKAALLADQKRSEAQAEALAAGSGPAADMVRQLSAQSRVEVVSAHKLGCKEDGEKAYRCDVEVEVSRGGKTVKAPPASIRLVKGSDGWMAQR</sequence>
<evidence type="ECO:0008006" key="4">
    <source>
        <dbReference type="Google" id="ProtNLM"/>
    </source>
</evidence>
<reference evidence="2" key="1">
    <citation type="submission" date="2019-02" db="EMBL/GenBank/DDBJ databases">
        <title>Draft genome of the type strain Pelomonas aquatica CCUG 52575T.</title>
        <authorList>
            <person name="Gomila M."/>
            <person name="Lalucat J."/>
        </authorList>
    </citation>
    <scope>NUCLEOTIDE SEQUENCE</scope>
    <source>
        <strain evidence="2">CCUG 52575</strain>
    </source>
</reference>
<proteinExistence type="predicted"/>